<evidence type="ECO:0000313" key="2">
    <source>
        <dbReference type="EMBL" id="OMP07717.1"/>
    </source>
</evidence>
<feature type="region of interest" description="Disordered" evidence="1">
    <location>
        <begin position="1"/>
        <end position="20"/>
    </location>
</feature>
<dbReference type="Proteomes" id="UP000187203">
    <property type="component" value="Unassembled WGS sequence"/>
</dbReference>
<proteinExistence type="predicted"/>
<gene>
    <name evidence="2" type="ORF">COLO4_07105</name>
</gene>
<dbReference type="AlphaFoldDB" id="A0A1R3KKV3"/>
<evidence type="ECO:0000313" key="3">
    <source>
        <dbReference type="Proteomes" id="UP000187203"/>
    </source>
</evidence>
<keyword evidence="3" id="KW-1185">Reference proteome</keyword>
<reference evidence="3" key="1">
    <citation type="submission" date="2013-09" db="EMBL/GenBank/DDBJ databases">
        <title>Corchorus olitorius genome sequencing.</title>
        <authorList>
            <person name="Alam M."/>
            <person name="Haque M.S."/>
            <person name="Islam M.S."/>
            <person name="Emdad E.M."/>
            <person name="Islam M.M."/>
            <person name="Ahmed B."/>
            <person name="Halim A."/>
            <person name="Hossen Q.M.M."/>
            <person name="Hossain M.Z."/>
            <person name="Ahmed R."/>
            <person name="Khan M.M."/>
            <person name="Islam R."/>
            <person name="Rashid M.M."/>
            <person name="Khan S.A."/>
            <person name="Rahman M.S."/>
            <person name="Alam M."/>
            <person name="Yahiya A.S."/>
            <person name="Khan M.S."/>
            <person name="Azam M.S."/>
            <person name="Haque T."/>
            <person name="Lashkar M.Z.H."/>
            <person name="Akhand A.I."/>
            <person name="Morshed G."/>
            <person name="Roy S."/>
            <person name="Uddin K.S."/>
            <person name="Rabeya T."/>
            <person name="Hossain A.S."/>
            <person name="Chowdhury A."/>
            <person name="Snigdha A.R."/>
            <person name="Mortoza M.S."/>
            <person name="Matin S.A."/>
            <person name="Hoque S.M.E."/>
            <person name="Islam M.K."/>
            <person name="Roy D.K."/>
            <person name="Haider R."/>
            <person name="Moosa M.M."/>
            <person name="Elias S.M."/>
            <person name="Hasan A.M."/>
            <person name="Jahan S."/>
            <person name="Shafiuddin M."/>
            <person name="Mahmood N."/>
            <person name="Shommy N.S."/>
        </authorList>
    </citation>
    <scope>NUCLEOTIDE SEQUENCE [LARGE SCALE GENOMIC DNA]</scope>
    <source>
        <strain evidence="3">cv. O-4</strain>
    </source>
</reference>
<sequence>MSSAKPMLPLPELKPPKSQSLRIMEARKEKDSERESGGDWERVGREIEYPEVVWVKKMRMWRGELADELAKVNSL</sequence>
<comment type="caution">
    <text evidence="2">The sequence shown here is derived from an EMBL/GenBank/DDBJ whole genome shotgun (WGS) entry which is preliminary data.</text>
</comment>
<dbReference type="EMBL" id="AWUE01013084">
    <property type="protein sequence ID" value="OMP07717.1"/>
    <property type="molecule type" value="Genomic_DNA"/>
</dbReference>
<accession>A0A1R3KKV3</accession>
<evidence type="ECO:0000256" key="1">
    <source>
        <dbReference type="SAM" id="MobiDB-lite"/>
    </source>
</evidence>
<organism evidence="2 3">
    <name type="scientific">Corchorus olitorius</name>
    <dbReference type="NCBI Taxonomy" id="93759"/>
    <lineage>
        <taxon>Eukaryota</taxon>
        <taxon>Viridiplantae</taxon>
        <taxon>Streptophyta</taxon>
        <taxon>Embryophyta</taxon>
        <taxon>Tracheophyta</taxon>
        <taxon>Spermatophyta</taxon>
        <taxon>Magnoliopsida</taxon>
        <taxon>eudicotyledons</taxon>
        <taxon>Gunneridae</taxon>
        <taxon>Pentapetalae</taxon>
        <taxon>rosids</taxon>
        <taxon>malvids</taxon>
        <taxon>Malvales</taxon>
        <taxon>Malvaceae</taxon>
        <taxon>Grewioideae</taxon>
        <taxon>Apeibeae</taxon>
        <taxon>Corchorus</taxon>
    </lineage>
</organism>
<protein>
    <submittedName>
        <fullName evidence="2">Pheophytinase</fullName>
    </submittedName>
</protein>
<name>A0A1R3KKV3_9ROSI</name>